<proteinExistence type="predicted"/>
<dbReference type="InterPro" id="IPR036508">
    <property type="entry name" value="Chitin-bd_dom_sf"/>
</dbReference>
<keyword evidence="3" id="KW-0677">Repeat</keyword>
<keyword evidence="2" id="KW-0732">Signal</keyword>
<dbReference type="SMART" id="SM00494">
    <property type="entry name" value="ChtBD2"/>
    <property type="match status" value="1"/>
</dbReference>
<accession>A0AAV6UFV7</accession>
<evidence type="ECO:0000313" key="8">
    <source>
        <dbReference type="EMBL" id="KAG8183032.1"/>
    </source>
</evidence>
<dbReference type="GO" id="GO:0008061">
    <property type="term" value="F:chitin binding"/>
    <property type="evidence" value="ECO:0007669"/>
    <property type="project" value="UniProtKB-KW"/>
</dbReference>
<protein>
    <recommendedName>
        <fullName evidence="7">Chitin-binding type-2 domain-containing protein</fullName>
    </recommendedName>
</protein>
<evidence type="ECO:0000256" key="6">
    <source>
        <dbReference type="SAM" id="MobiDB-lite"/>
    </source>
</evidence>
<dbReference type="InterPro" id="IPR051940">
    <property type="entry name" value="Chitin_bind-dev_reg"/>
</dbReference>
<comment type="caution">
    <text evidence="8">The sequence shown here is derived from an EMBL/GenBank/DDBJ whole genome shotgun (WGS) entry which is preliminary data.</text>
</comment>
<dbReference type="SUPFAM" id="SSF57625">
    <property type="entry name" value="Invertebrate chitin-binding proteins"/>
    <property type="match status" value="1"/>
</dbReference>
<evidence type="ECO:0000313" key="9">
    <source>
        <dbReference type="Proteomes" id="UP000827092"/>
    </source>
</evidence>
<dbReference type="Pfam" id="PF01607">
    <property type="entry name" value="CBM_14"/>
    <property type="match status" value="1"/>
</dbReference>
<keyword evidence="5" id="KW-0325">Glycoprotein</keyword>
<dbReference type="Proteomes" id="UP000827092">
    <property type="component" value="Unassembled WGS sequence"/>
</dbReference>
<feature type="region of interest" description="Disordered" evidence="6">
    <location>
        <begin position="51"/>
        <end position="75"/>
    </location>
</feature>
<sequence>MINWRSSRLLVEVDSAIYWRYFCGHTTVCICIPYSISTQFNLYIISSIAAGGGKKNKNKGKPTTTTPPPQSYYSDMQRGQRELSAAAVRGVCPKPRGLFPHPESCRHFYQCFDGEVKLRECPAGLLFDEHKKECAYGRRVDCGERIV</sequence>
<keyword evidence="4" id="KW-1015">Disulfide bond</keyword>
<organism evidence="8 9">
    <name type="scientific">Oedothorax gibbosus</name>
    <dbReference type="NCBI Taxonomy" id="931172"/>
    <lineage>
        <taxon>Eukaryota</taxon>
        <taxon>Metazoa</taxon>
        <taxon>Ecdysozoa</taxon>
        <taxon>Arthropoda</taxon>
        <taxon>Chelicerata</taxon>
        <taxon>Arachnida</taxon>
        <taxon>Araneae</taxon>
        <taxon>Araneomorphae</taxon>
        <taxon>Entelegynae</taxon>
        <taxon>Araneoidea</taxon>
        <taxon>Linyphiidae</taxon>
        <taxon>Erigoninae</taxon>
        <taxon>Oedothorax</taxon>
    </lineage>
</organism>
<keyword evidence="9" id="KW-1185">Reference proteome</keyword>
<gene>
    <name evidence="8" type="ORF">JTE90_015663</name>
</gene>
<dbReference type="PANTHER" id="PTHR23301">
    <property type="entry name" value="CHITIN BINDING PERITROPHIN-A"/>
    <property type="match status" value="1"/>
</dbReference>
<evidence type="ECO:0000256" key="1">
    <source>
        <dbReference type="ARBA" id="ARBA00022669"/>
    </source>
</evidence>
<dbReference type="PROSITE" id="PS50940">
    <property type="entry name" value="CHIT_BIND_II"/>
    <property type="match status" value="1"/>
</dbReference>
<keyword evidence="1" id="KW-0147">Chitin-binding</keyword>
<dbReference type="InterPro" id="IPR002557">
    <property type="entry name" value="Chitin-bd_dom"/>
</dbReference>
<reference evidence="8 9" key="1">
    <citation type="journal article" date="2022" name="Nat. Ecol. Evol.">
        <title>A masculinizing supergene underlies an exaggerated male reproductive morph in a spider.</title>
        <authorList>
            <person name="Hendrickx F."/>
            <person name="De Corte Z."/>
            <person name="Sonet G."/>
            <person name="Van Belleghem S.M."/>
            <person name="Kostlbacher S."/>
            <person name="Vangestel C."/>
        </authorList>
    </citation>
    <scope>NUCLEOTIDE SEQUENCE [LARGE SCALE GENOMIC DNA]</scope>
    <source>
        <strain evidence="8">W744_W776</strain>
    </source>
</reference>
<evidence type="ECO:0000256" key="5">
    <source>
        <dbReference type="ARBA" id="ARBA00023180"/>
    </source>
</evidence>
<evidence type="ECO:0000259" key="7">
    <source>
        <dbReference type="PROSITE" id="PS50940"/>
    </source>
</evidence>
<name>A0AAV6UFV7_9ARAC</name>
<evidence type="ECO:0000256" key="4">
    <source>
        <dbReference type="ARBA" id="ARBA00023157"/>
    </source>
</evidence>
<dbReference type="Gene3D" id="2.170.140.10">
    <property type="entry name" value="Chitin binding domain"/>
    <property type="match status" value="1"/>
</dbReference>
<evidence type="ECO:0000256" key="3">
    <source>
        <dbReference type="ARBA" id="ARBA00022737"/>
    </source>
</evidence>
<dbReference type="GO" id="GO:0005576">
    <property type="term" value="C:extracellular region"/>
    <property type="evidence" value="ECO:0007669"/>
    <property type="project" value="InterPro"/>
</dbReference>
<feature type="domain" description="Chitin-binding type-2" evidence="7">
    <location>
        <begin position="89"/>
        <end position="144"/>
    </location>
</feature>
<evidence type="ECO:0000256" key="2">
    <source>
        <dbReference type="ARBA" id="ARBA00022729"/>
    </source>
</evidence>
<dbReference type="AlphaFoldDB" id="A0AAV6UFV7"/>
<dbReference type="EMBL" id="JAFNEN010000435">
    <property type="protein sequence ID" value="KAG8183032.1"/>
    <property type="molecule type" value="Genomic_DNA"/>
</dbReference>
<dbReference type="PANTHER" id="PTHR23301:SF0">
    <property type="entry name" value="CHITIN-BINDING TYPE-2 DOMAIN-CONTAINING PROTEIN-RELATED"/>
    <property type="match status" value="1"/>
</dbReference>